<dbReference type="InterPro" id="IPR012675">
    <property type="entry name" value="Beta-grasp_dom_sf"/>
</dbReference>
<proteinExistence type="predicted"/>
<accession>A0A0D1BXB7</accession>
<dbReference type="HOGENOM" id="CLU_019091_0_0_9"/>
<dbReference type="Gene3D" id="3.30.420.480">
    <property type="entry name" value="Domain of unknown function (DUF4445)"/>
    <property type="match status" value="1"/>
</dbReference>
<feature type="domain" description="2Fe-2S ferredoxin-type" evidence="1">
    <location>
        <begin position="2"/>
        <end position="89"/>
    </location>
</feature>
<dbReference type="InterPro" id="IPR027980">
    <property type="entry name" value="RACo_C"/>
</dbReference>
<protein>
    <submittedName>
        <fullName evidence="2">(Fe-S)-binding protein</fullName>
    </submittedName>
</protein>
<dbReference type="PATRIC" id="fig|1379739.3.peg.1906"/>
<dbReference type="Pfam" id="PF17651">
    <property type="entry name" value="Raco_middle"/>
    <property type="match status" value="1"/>
</dbReference>
<evidence type="ECO:0000313" key="2">
    <source>
        <dbReference type="EMBL" id="KIS23501.1"/>
    </source>
</evidence>
<dbReference type="InterPro" id="IPR042259">
    <property type="entry name" value="Raco-like_middle_sf"/>
</dbReference>
<reference evidence="2 3" key="1">
    <citation type="submission" date="2014-06" db="EMBL/GenBank/DDBJ databases">
        <title>Genome characterization of distinct group I Clostridium botulinum lineages.</title>
        <authorList>
            <person name="Giordani F."/>
            <person name="Anselmo A."/>
            <person name="Fillo S."/>
            <person name="Palozzi A.M."/>
            <person name="Fortunato A."/>
            <person name="Gentile B."/>
            <person name="Ciammaruconi A."/>
            <person name="Anniballi F."/>
            <person name="De Medici D."/>
            <person name="Lista F."/>
        </authorList>
    </citation>
    <scope>NUCLEOTIDE SEQUENCE [LARGE SCALE GENOMIC DNA]</scope>
    <source>
        <strain evidence="2 3">B2 450</strain>
    </source>
</reference>
<comment type="caution">
    <text evidence="2">The sequence shown here is derived from an EMBL/GenBank/DDBJ whole genome shotgun (WGS) entry which is preliminary data.</text>
</comment>
<dbReference type="InterPro" id="IPR041414">
    <property type="entry name" value="Raco-like_middle"/>
</dbReference>
<dbReference type="OrthoDB" id="9810588at2"/>
<dbReference type="Pfam" id="PF14574">
    <property type="entry name" value="RACo_C_ter"/>
    <property type="match status" value="1"/>
</dbReference>
<dbReference type="PROSITE" id="PS51085">
    <property type="entry name" value="2FE2S_FER_2"/>
    <property type="match status" value="1"/>
</dbReference>
<gene>
    <name evidence="2" type="ORF">N495_07805</name>
</gene>
<dbReference type="EMBL" id="JXSU01000007">
    <property type="protein sequence ID" value="KIS23501.1"/>
    <property type="molecule type" value="Genomic_DNA"/>
</dbReference>
<dbReference type="Proteomes" id="UP000032250">
    <property type="component" value="Unassembled WGS sequence"/>
</dbReference>
<dbReference type="InterPro" id="IPR001041">
    <property type="entry name" value="2Fe-2S_ferredoxin-type"/>
</dbReference>
<dbReference type="RefSeq" id="WP_003486494.1">
    <property type="nucleotide sequence ID" value="NZ_JXSU01000007.1"/>
</dbReference>
<dbReference type="InterPro" id="IPR036010">
    <property type="entry name" value="2Fe-2S_ferredoxin-like_sf"/>
</dbReference>
<dbReference type="Pfam" id="PF00111">
    <property type="entry name" value="Fer2"/>
    <property type="match status" value="1"/>
</dbReference>
<evidence type="ECO:0000259" key="1">
    <source>
        <dbReference type="PROSITE" id="PS51085"/>
    </source>
</evidence>
<evidence type="ECO:0000313" key="3">
    <source>
        <dbReference type="Proteomes" id="UP000032250"/>
    </source>
</evidence>
<dbReference type="GO" id="GO:0051536">
    <property type="term" value="F:iron-sulfur cluster binding"/>
    <property type="evidence" value="ECO:0007669"/>
    <property type="project" value="InterPro"/>
</dbReference>
<dbReference type="SUPFAM" id="SSF54292">
    <property type="entry name" value="2Fe-2S ferredoxin-like"/>
    <property type="match status" value="1"/>
</dbReference>
<name>A0A0D1BXB7_CLOBO</name>
<sequence>MARITFIKKQLEIEVENGTKLIECIRKAGLYIEAPCNGKGKCGKCKVIARGKLSPKTKEEEKFTEEENIRLACICEVKGDAQIELIEKDKNKKLKTINKGFSIETKLDSKIKKIELKNVDEKINIPYKNTLDFTIEKLSVLKRIGEIEKSKEKEFCGVIYKEELIDIIHKEDKVLAVAVDIGTTGLSAYLLNLENGQILNKISDLNPQTEYGGDVLSRITYCMENKDGIEVLSKCIRKKIDSMVQELIGKNYKRKSVYEIAIAANTTMLHLFTGVSPNTIAKAPYRSIFLDQLEIKAKDMDIKINEEGNVILLPSLSSYVGADIVAGIVAIDFQNKKHPAVFIDIGTNGELAAIYKGSMSASSTAAGPAFEGMNISCGSRAEEGAIDSFSIDEEYNIKYSTIGNEEAKSICGSGLMDVMAALIKSKVVMTSGRFNKNMPDNLKERLKDKKFYITENVYISQNDIRQMQLAKGAISSGVTMLLKEIDANIEDIEEAVIAGAFGYHINPESIKILGIIPKGFKGKITFVGNSSIEGARLSLLNKDISKEMVDIRESIKVIELSTREDFQDYFVKALSF</sequence>
<dbReference type="CDD" id="cd00207">
    <property type="entry name" value="fer2"/>
    <property type="match status" value="1"/>
</dbReference>
<dbReference type="AlphaFoldDB" id="A0A0D1BXB7"/>
<organism evidence="2 3">
    <name type="scientific">Clostridium botulinum B2 450</name>
    <dbReference type="NCBI Taxonomy" id="1379739"/>
    <lineage>
        <taxon>Bacteria</taxon>
        <taxon>Bacillati</taxon>
        <taxon>Bacillota</taxon>
        <taxon>Clostridia</taxon>
        <taxon>Eubacteriales</taxon>
        <taxon>Clostridiaceae</taxon>
        <taxon>Clostridium</taxon>
    </lineage>
</organism>
<dbReference type="Gene3D" id="3.10.20.30">
    <property type="match status" value="1"/>
</dbReference>
<dbReference type="PANTHER" id="PTHR42895:SF2">
    <property type="entry name" value="IRON-SULFUR CLUSTER PROTEIN"/>
    <property type="match status" value="1"/>
</dbReference>
<dbReference type="PANTHER" id="PTHR42895">
    <property type="entry name" value="IRON-SULFUR CLUSTER-BINDING PROTEIN-RELATED"/>
    <property type="match status" value="1"/>
</dbReference>
<dbReference type="InterPro" id="IPR052911">
    <property type="entry name" value="Corrinoid_activation_enz"/>
</dbReference>